<name>U3P955_LEIXC</name>
<organism evidence="1 2">
    <name type="scientific">Leifsonia xyli subsp. cynodontis DSM 46306</name>
    <dbReference type="NCBI Taxonomy" id="1389489"/>
    <lineage>
        <taxon>Bacteria</taxon>
        <taxon>Bacillati</taxon>
        <taxon>Actinomycetota</taxon>
        <taxon>Actinomycetes</taxon>
        <taxon>Micrococcales</taxon>
        <taxon>Microbacteriaceae</taxon>
        <taxon>Leifsonia</taxon>
    </lineage>
</organism>
<evidence type="ECO:0000313" key="2">
    <source>
        <dbReference type="Proteomes" id="UP000016743"/>
    </source>
</evidence>
<dbReference type="KEGG" id="lxy:O159_20540"/>
<dbReference type="HOGENOM" id="CLU_2735073_0_0_11"/>
<accession>U3P955</accession>
<sequence length="71" mass="7202">MLITTPSYTERIGVPSGAAKSIPRWFVDAPAVGAVRGPKPSVMSAPGASGQKTDVGAMTAACSRTIVVESL</sequence>
<protein>
    <submittedName>
        <fullName evidence="1">Uncharacterized protein</fullName>
    </submittedName>
</protein>
<dbReference type="EMBL" id="CP006734">
    <property type="protein sequence ID" value="AGW42044.1"/>
    <property type="molecule type" value="Genomic_DNA"/>
</dbReference>
<gene>
    <name evidence="1" type="ORF">O159_20540</name>
</gene>
<evidence type="ECO:0000313" key="1">
    <source>
        <dbReference type="EMBL" id="AGW42044.1"/>
    </source>
</evidence>
<dbReference type="RefSeq" id="WP_021755542.1">
    <property type="nucleotide sequence ID" value="NC_022438.1"/>
</dbReference>
<dbReference type="Proteomes" id="UP000016743">
    <property type="component" value="Chromosome"/>
</dbReference>
<proteinExistence type="predicted"/>
<keyword evidence="2" id="KW-1185">Reference proteome</keyword>
<reference evidence="1 2" key="1">
    <citation type="journal article" date="2013" name="Genome Announc.">
        <title>Complete Genome Sequence of Leifsonia xyli subsp. cynodontis Strain DSM46306, a Gram-Positive Bacterial Pathogen of Grasses.</title>
        <authorList>
            <person name="Monteiro-Vitorello C.B."/>
            <person name="Zerillo M.M."/>
            <person name="Van Sluys M.A."/>
            <person name="Camargo L.E."/>
            <person name="Kitajima J.P."/>
        </authorList>
    </citation>
    <scope>NUCLEOTIDE SEQUENCE [LARGE SCALE GENOMIC DNA]</scope>
    <source>
        <strain evidence="1 2">DSM 46306</strain>
    </source>
</reference>
<dbReference type="AlphaFoldDB" id="U3P955"/>